<dbReference type="CDD" id="cd05380">
    <property type="entry name" value="CAP_euk"/>
    <property type="match status" value="1"/>
</dbReference>
<evidence type="ECO:0000259" key="2">
    <source>
        <dbReference type="Pfam" id="PF00188"/>
    </source>
</evidence>
<dbReference type="InterPro" id="IPR014044">
    <property type="entry name" value="CAP_dom"/>
</dbReference>
<reference evidence="4" key="1">
    <citation type="submission" date="2019-09" db="UniProtKB">
        <authorList>
            <consortium name="WormBaseParasite"/>
        </authorList>
    </citation>
    <scope>IDENTIFICATION</scope>
</reference>
<feature type="region of interest" description="Disordered" evidence="1">
    <location>
        <begin position="85"/>
        <end position="106"/>
    </location>
</feature>
<name>A0A183GV47_HELPZ</name>
<evidence type="ECO:0000256" key="1">
    <source>
        <dbReference type="SAM" id="MobiDB-lite"/>
    </source>
</evidence>
<evidence type="ECO:0000313" key="4">
    <source>
        <dbReference type="WBParaSite" id="HPBE_0002656701-mRNA-1"/>
    </source>
</evidence>
<dbReference type="SUPFAM" id="SSF55797">
    <property type="entry name" value="PR-1-like"/>
    <property type="match status" value="1"/>
</dbReference>
<dbReference type="AlphaFoldDB" id="A0A183GV47"/>
<dbReference type="Gene3D" id="3.40.33.10">
    <property type="entry name" value="CAP"/>
    <property type="match status" value="1"/>
</dbReference>
<evidence type="ECO:0000313" key="3">
    <source>
        <dbReference type="Proteomes" id="UP000050761"/>
    </source>
</evidence>
<dbReference type="InterPro" id="IPR035940">
    <property type="entry name" value="CAP_sf"/>
</dbReference>
<accession>A0A183GV47</accession>
<dbReference type="WBParaSite" id="HPBE_0002656701-mRNA-1">
    <property type="protein sequence ID" value="HPBE_0002656701-mRNA-1"/>
    <property type="gene ID" value="HPBE_0002656701"/>
</dbReference>
<sequence length="106" mass="11723">LTDPVRQRFLDRHNELRSSIAQGQTERNGNLGIAPPASLMYRMVGARYDCDAESYAQQHAGTCDQKVLPQSGRPGYKENIYSFRNPSASPEEAANAVGTYPNFSSK</sequence>
<dbReference type="Pfam" id="PF00188">
    <property type="entry name" value="CAP"/>
    <property type="match status" value="1"/>
</dbReference>
<organism evidence="3 4">
    <name type="scientific">Heligmosomoides polygyrus</name>
    <name type="common">Parasitic roundworm</name>
    <dbReference type="NCBI Taxonomy" id="6339"/>
    <lineage>
        <taxon>Eukaryota</taxon>
        <taxon>Metazoa</taxon>
        <taxon>Ecdysozoa</taxon>
        <taxon>Nematoda</taxon>
        <taxon>Chromadorea</taxon>
        <taxon>Rhabditida</taxon>
        <taxon>Rhabditina</taxon>
        <taxon>Rhabditomorpha</taxon>
        <taxon>Strongyloidea</taxon>
        <taxon>Heligmosomidae</taxon>
        <taxon>Heligmosomoides</taxon>
    </lineage>
</organism>
<protein>
    <submittedName>
        <fullName evidence="4">SCP domain-containing protein</fullName>
    </submittedName>
</protein>
<proteinExistence type="predicted"/>
<keyword evidence="3" id="KW-1185">Reference proteome</keyword>
<feature type="domain" description="SCP" evidence="2">
    <location>
        <begin position="10"/>
        <end position="89"/>
    </location>
</feature>
<dbReference type="Proteomes" id="UP000050761">
    <property type="component" value="Unassembled WGS sequence"/>
</dbReference>